<dbReference type="OrthoDB" id="7683176at2759"/>
<keyword evidence="2" id="KW-1185">Reference proteome</keyword>
<evidence type="ECO:0000313" key="2">
    <source>
        <dbReference type="Proteomes" id="UP000515180"/>
    </source>
</evidence>
<proteinExistence type="predicted"/>
<dbReference type="Proteomes" id="UP000515180">
    <property type="component" value="Unplaced"/>
</dbReference>
<reference evidence="3" key="1">
    <citation type="submission" date="2025-08" db="UniProtKB">
        <authorList>
            <consortium name="RefSeq"/>
        </authorList>
    </citation>
    <scope>IDENTIFICATION</scope>
</reference>
<gene>
    <name evidence="3" type="primary">LOC100749177</name>
</gene>
<evidence type="ECO:0000256" key="1">
    <source>
        <dbReference type="SAM" id="MobiDB-lite"/>
    </source>
</evidence>
<feature type="compositionally biased region" description="Acidic residues" evidence="1">
    <location>
        <begin position="619"/>
        <end position="632"/>
    </location>
</feature>
<feature type="region of interest" description="Disordered" evidence="1">
    <location>
        <begin position="490"/>
        <end position="682"/>
    </location>
</feature>
<feature type="compositionally biased region" description="Basic and acidic residues" evidence="1">
    <location>
        <begin position="496"/>
        <end position="525"/>
    </location>
</feature>
<feature type="compositionally biased region" description="Polar residues" evidence="1">
    <location>
        <begin position="971"/>
        <end position="990"/>
    </location>
</feature>
<dbReference type="AlphaFoldDB" id="A0A6P8L193"/>
<protein>
    <submittedName>
        <fullName evidence="3">Uncharacterized protein LOC100749177</fullName>
    </submittedName>
</protein>
<name>A0A6P8L193_BOMIM</name>
<accession>A0A6P8L193</accession>
<feature type="compositionally biased region" description="Acidic residues" evidence="1">
    <location>
        <begin position="669"/>
        <end position="680"/>
    </location>
</feature>
<feature type="compositionally biased region" description="Basic and acidic residues" evidence="1">
    <location>
        <begin position="633"/>
        <end position="642"/>
    </location>
</feature>
<dbReference type="GeneID" id="100749177"/>
<feature type="region of interest" description="Disordered" evidence="1">
    <location>
        <begin position="953"/>
        <end position="996"/>
    </location>
</feature>
<organism evidence="2 3">
    <name type="scientific">Bombus impatiens</name>
    <name type="common">Bumblebee</name>
    <dbReference type="NCBI Taxonomy" id="132113"/>
    <lineage>
        <taxon>Eukaryota</taxon>
        <taxon>Metazoa</taxon>
        <taxon>Ecdysozoa</taxon>
        <taxon>Arthropoda</taxon>
        <taxon>Hexapoda</taxon>
        <taxon>Insecta</taxon>
        <taxon>Pterygota</taxon>
        <taxon>Neoptera</taxon>
        <taxon>Endopterygota</taxon>
        <taxon>Hymenoptera</taxon>
        <taxon>Apocrita</taxon>
        <taxon>Aculeata</taxon>
        <taxon>Apoidea</taxon>
        <taxon>Anthophila</taxon>
        <taxon>Apidae</taxon>
        <taxon>Bombus</taxon>
        <taxon>Pyrobombus</taxon>
    </lineage>
</organism>
<feature type="compositionally biased region" description="Polar residues" evidence="1">
    <location>
        <begin position="572"/>
        <end position="586"/>
    </location>
</feature>
<feature type="compositionally biased region" description="Acidic residues" evidence="1">
    <location>
        <begin position="643"/>
        <end position="655"/>
    </location>
</feature>
<evidence type="ECO:0000313" key="3">
    <source>
        <dbReference type="RefSeq" id="XP_033177390.1"/>
    </source>
</evidence>
<sequence length="996" mass="108475">MFFLLSRRIPGSYTMLALIATNLVISMAAPLSKRLPEDASNDARNGFSAVPKILEIQLPLKIATKDDLVAWARYVMGLMASRINITLTTVKESQSKPTGNVKAAESNRGFDNSKGFESVRAQNSGRNLELQNFDNIKPVNAIRHYANTKSFENTRYAENFEKTKIPAAVRILENGRHTENIRIVENDRHPGNVRLLENGRQPENVRVSENRRQPENVRGLQRNGNLQLSNDKVYATAQLPSFTINGATTKSLFNNNRQLQPTFNSFAITDTTVPSPLEITANINIPRSRFKEPTIKDAFDTTNLLKSADRQLFVPQFPDFGPAIGIDVRPTDVVRNTNVVSPPARTYLPVTMTSDNIKFPNDPFVTRYFFDGVERNVSSNQGITDEITFTTRSPLVFNDEIPLKGVDFLSQQRNISSVKPLFKVPFEAVITFTHEEPVQTTTLKNEGGKYFTIPTRDPLDQFPPYFDTNYTVTNESGQINVVFDDSIQVNETTNNSKKEERKKQEKKKDGAKKDKSKKQKSEGKRQSSPINQFLKTIVAIRRNNTPSTNLTPPPLNQQTSSTTQRVPVRQRVPQSQRTQLYSTQKPPSALKQKGRRNQTSLAQQVEDDDDDNGSKEDNGSNEDDDDKEDDDGKEGNKSKENSGEDNDGIESDEENDNKNGSEESSNQSESDEDYDDDDEGGPIQTIIDLLMLVAPALEDLSDPDSDADIADLLEVGIPILQDLSDGDGEAGGSDIPALLLPILLQLSRGKNGERDSAAILTPLLQLVAPLIGPIIGPLAVPLSRQISNAPGQGGSSFGDLIKASLGPLLEPVGPGKMTVLSNLIAGVVSSLSKNSGAGGKSDLMSLVKAVVAGAIAGTSAGSSGSKGVKDTYGAPTSYGADHGPPRPYGYVSFPLSFHFFFLFASTLRLSPPKPSSNSLDPLGSSIKDIFNAILKVVASLVNAITAILGASSNSSNEPVSAPYGPPPKYGTPSSTSVPLSETISITTSKPQRLIRL</sequence>
<dbReference type="RefSeq" id="XP_033177390.1">
    <property type="nucleotide sequence ID" value="XM_033321499.1"/>
</dbReference>